<accession>C5BZR5</accession>
<dbReference type="InterPro" id="IPR006059">
    <property type="entry name" value="SBP"/>
</dbReference>
<dbReference type="SUPFAM" id="SSF53850">
    <property type="entry name" value="Periplasmic binding protein-like II"/>
    <property type="match status" value="1"/>
</dbReference>
<reference evidence="4 5" key="1">
    <citation type="journal article" date="2009" name="Stand. Genomic Sci.">
        <title>Complete genome sequence of Beutenbergia cavernae type strain (HKI 0122).</title>
        <authorList>
            <person name="Land M."/>
            <person name="Pukall R."/>
            <person name="Abt B."/>
            <person name="Goker M."/>
            <person name="Rohde M."/>
            <person name="Glavina Del Rio T."/>
            <person name="Tice H."/>
            <person name="Copeland A."/>
            <person name="Cheng J.F."/>
            <person name="Lucas S."/>
            <person name="Chen F."/>
            <person name="Nolan M."/>
            <person name="Bruce D."/>
            <person name="Goodwin L."/>
            <person name="Pitluck S."/>
            <person name="Ivanova N."/>
            <person name="Mavromatis K."/>
            <person name="Ovchinnikova G."/>
            <person name="Pati A."/>
            <person name="Chen A."/>
            <person name="Palaniappan K."/>
            <person name="Hauser L."/>
            <person name="Chang Y.J."/>
            <person name="Jefferies C.C."/>
            <person name="Saunders E."/>
            <person name="Brettin T."/>
            <person name="Detter J.C."/>
            <person name="Han C."/>
            <person name="Chain P."/>
            <person name="Bristow J."/>
            <person name="Eisen J.A."/>
            <person name="Markowitz V."/>
            <person name="Hugenholtz P."/>
            <person name="Kyrpides N.C."/>
            <person name="Klenk H.P."/>
            <person name="Lapidus A."/>
        </authorList>
    </citation>
    <scope>NUCLEOTIDE SEQUENCE [LARGE SCALE GENOMIC DNA]</scope>
    <source>
        <strain evidence="5">ATCC BAA-8 / DSM 12333 / NBRC 16432</strain>
    </source>
</reference>
<proteinExistence type="inferred from homology"/>
<sequence length="450" mass="48766">MIDRRTFLALTGAAGAGALITGCANRSGSGPNEVRLWGMGGVEAEAQQQIVDAFTAENPSVTVSQSLVPSTGTGDATAAITAVRGGTAPDLWLMDRFAVAQYASLGLLEPLDPLIAQHENDDFLDQWMPFALNELRYDGQIYGLPFDTDSRGVFYNRTTLADSGLDPDELDPSNGPVTLDRVLEMNGQIAQEDDRGNYTRLGLIPWDAEGWALTWMFGKGAVFFDDATCAVDVSSDEVVGVLDSFYTWAREMDYPRVDAFKATYQPPNAPPAQTSFFGGQQGMQISGPFTINSIATYVPDLDYGFTYLPLWNEGDDPYTWSGGFSLVAPRGSSLSPAVWEFIKFYCGAPGQRIAMTPLKKIPTHLDVLADPEGFDQNLSFFADQLEFSTSRPPLPIGSLFWDSLVQAQQSVLIGSADAQTAAERAQARVTPQMDLYCPFELPPGFGTTGA</sequence>
<evidence type="ECO:0000256" key="2">
    <source>
        <dbReference type="ARBA" id="ARBA00022448"/>
    </source>
</evidence>
<dbReference type="InterPro" id="IPR006061">
    <property type="entry name" value="SBP_1_CS"/>
</dbReference>
<protein>
    <submittedName>
        <fullName evidence="4">Extracellular solute-binding protein family 1</fullName>
    </submittedName>
</protein>
<dbReference type="GO" id="GO:0042956">
    <property type="term" value="P:maltodextrin transmembrane transport"/>
    <property type="evidence" value="ECO:0007669"/>
    <property type="project" value="TreeGrafter"/>
</dbReference>
<dbReference type="CDD" id="cd14748">
    <property type="entry name" value="PBP2_UgpB"/>
    <property type="match status" value="1"/>
</dbReference>
<dbReference type="KEGG" id="bcv:Bcav_3000"/>
<organism evidence="4 5">
    <name type="scientific">Beutenbergia cavernae (strain ATCC BAA-8 / DSM 12333 / CCUG 43141 / JCM 11478 / NBRC 16432 / NCIMB 13614 / HKI 0122)</name>
    <dbReference type="NCBI Taxonomy" id="471853"/>
    <lineage>
        <taxon>Bacteria</taxon>
        <taxon>Bacillati</taxon>
        <taxon>Actinomycetota</taxon>
        <taxon>Actinomycetes</taxon>
        <taxon>Micrococcales</taxon>
        <taxon>Beutenbergiaceae</taxon>
        <taxon>Beutenbergia</taxon>
    </lineage>
</organism>
<evidence type="ECO:0000256" key="3">
    <source>
        <dbReference type="ARBA" id="ARBA00022729"/>
    </source>
</evidence>
<dbReference type="PANTHER" id="PTHR30061">
    <property type="entry name" value="MALTOSE-BINDING PERIPLASMIC PROTEIN"/>
    <property type="match status" value="1"/>
</dbReference>
<dbReference type="PROSITE" id="PS01037">
    <property type="entry name" value="SBP_BACTERIAL_1"/>
    <property type="match status" value="1"/>
</dbReference>
<evidence type="ECO:0000313" key="4">
    <source>
        <dbReference type="EMBL" id="ACQ81245.1"/>
    </source>
</evidence>
<dbReference type="eggNOG" id="COG2182">
    <property type="taxonomic scope" value="Bacteria"/>
</dbReference>
<dbReference type="AlphaFoldDB" id="C5BZR5"/>
<dbReference type="GO" id="GO:1901982">
    <property type="term" value="F:maltose binding"/>
    <property type="evidence" value="ECO:0007669"/>
    <property type="project" value="TreeGrafter"/>
</dbReference>
<dbReference type="PROSITE" id="PS51257">
    <property type="entry name" value="PROKAR_LIPOPROTEIN"/>
    <property type="match status" value="1"/>
</dbReference>
<dbReference type="InterPro" id="IPR006311">
    <property type="entry name" value="TAT_signal"/>
</dbReference>
<dbReference type="OrthoDB" id="9795467at2"/>
<keyword evidence="2" id="KW-0813">Transport</keyword>
<dbReference type="PANTHER" id="PTHR30061:SF50">
    <property type="entry name" value="MALTOSE_MALTODEXTRIN-BINDING PERIPLASMIC PROTEIN"/>
    <property type="match status" value="1"/>
</dbReference>
<dbReference type="Gene3D" id="3.40.190.10">
    <property type="entry name" value="Periplasmic binding protein-like II"/>
    <property type="match status" value="1"/>
</dbReference>
<evidence type="ECO:0000313" key="5">
    <source>
        <dbReference type="Proteomes" id="UP000007962"/>
    </source>
</evidence>
<dbReference type="STRING" id="471853.Bcav_3000"/>
<keyword evidence="3" id="KW-0732">Signal</keyword>
<dbReference type="GO" id="GO:0015768">
    <property type="term" value="P:maltose transport"/>
    <property type="evidence" value="ECO:0007669"/>
    <property type="project" value="TreeGrafter"/>
</dbReference>
<evidence type="ECO:0000256" key="1">
    <source>
        <dbReference type="ARBA" id="ARBA00008520"/>
    </source>
</evidence>
<dbReference type="HOGENOM" id="CLU_031285_10_0_11"/>
<dbReference type="PROSITE" id="PS51318">
    <property type="entry name" value="TAT"/>
    <property type="match status" value="1"/>
</dbReference>
<dbReference type="EMBL" id="CP001618">
    <property type="protein sequence ID" value="ACQ81245.1"/>
    <property type="molecule type" value="Genomic_DNA"/>
</dbReference>
<dbReference type="RefSeq" id="WP_015883485.1">
    <property type="nucleotide sequence ID" value="NC_012669.1"/>
</dbReference>
<dbReference type="GO" id="GO:0055052">
    <property type="term" value="C:ATP-binding cassette (ABC) transporter complex, substrate-binding subunit-containing"/>
    <property type="evidence" value="ECO:0007669"/>
    <property type="project" value="TreeGrafter"/>
</dbReference>
<name>C5BZR5_BEUC1</name>
<gene>
    <name evidence="4" type="ordered locus">Bcav_3000</name>
</gene>
<keyword evidence="5" id="KW-1185">Reference proteome</keyword>
<comment type="similarity">
    <text evidence="1">Belongs to the bacterial solute-binding protein 1 family.</text>
</comment>
<dbReference type="GO" id="GO:0055085">
    <property type="term" value="P:transmembrane transport"/>
    <property type="evidence" value="ECO:0007669"/>
    <property type="project" value="InterPro"/>
</dbReference>
<dbReference type="Pfam" id="PF13416">
    <property type="entry name" value="SBP_bac_8"/>
    <property type="match status" value="1"/>
</dbReference>
<dbReference type="Proteomes" id="UP000007962">
    <property type="component" value="Chromosome"/>
</dbReference>